<feature type="region of interest" description="Disordered" evidence="1">
    <location>
        <begin position="79"/>
        <end position="111"/>
    </location>
</feature>
<reference evidence="2 3" key="1">
    <citation type="submission" date="2018-12" db="EMBL/GenBank/DDBJ databases">
        <authorList>
            <consortium name="Pathogen Informatics"/>
        </authorList>
    </citation>
    <scope>NUCLEOTIDE SEQUENCE [LARGE SCALE GENOMIC DNA]</scope>
    <source>
        <strain evidence="2 3">NCTC13098</strain>
    </source>
</reference>
<dbReference type="EMBL" id="LR131271">
    <property type="protein sequence ID" value="VDR23948.1"/>
    <property type="molecule type" value="Genomic_DNA"/>
</dbReference>
<dbReference type="AlphaFoldDB" id="A0A3P8JB23"/>
<dbReference type="PANTHER" id="PTHR42855">
    <property type="entry name" value="ABC TRANSPORTER ATP-BINDING SUBUNIT"/>
    <property type="match status" value="1"/>
</dbReference>
<dbReference type="GO" id="GO:0005524">
    <property type="term" value="F:ATP binding"/>
    <property type="evidence" value="ECO:0007669"/>
    <property type="project" value="UniProtKB-KW"/>
</dbReference>
<name>A0A3P8JB23_RAOTE</name>
<dbReference type="KEGG" id="rtg:NCTC13098_00220"/>
<evidence type="ECO:0000256" key="1">
    <source>
        <dbReference type="SAM" id="MobiDB-lite"/>
    </source>
</evidence>
<organism evidence="2 3">
    <name type="scientific">Raoultella terrigena</name>
    <name type="common">Klebsiella terrigena</name>
    <dbReference type="NCBI Taxonomy" id="577"/>
    <lineage>
        <taxon>Bacteria</taxon>
        <taxon>Pseudomonadati</taxon>
        <taxon>Pseudomonadota</taxon>
        <taxon>Gammaproteobacteria</taxon>
        <taxon>Enterobacterales</taxon>
        <taxon>Enterobacteriaceae</taxon>
        <taxon>Klebsiella/Raoultella group</taxon>
        <taxon>Raoultella</taxon>
    </lineage>
</organism>
<evidence type="ECO:0000313" key="3">
    <source>
        <dbReference type="Proteomes" id="UP000274346"/>
    </source>
</evidence>
<dbReference type="Gene3D" id="3.40.50.300">
    <property type="entry name" value="P-loop containing nucleotide triphosphate hydrolases"/>
    <property type="match status" value="1"/>
</dbReference>
<dbReference type="Proteomes" id="UP000274346">
    <property type="component" value="Chromosome"/>
</dbReference>
<dbReference type="PANTHER" id="PTHR42855:SF2">
    <property type="entry name" value="DRUG RESISTANCE ABC TRANSPORTER,ATP-BINDING PROTEIN"/>
    <property type="match status" value="1"/>
</dbReference>
<dbReference type="SUPFAM" id="SSF52540">
    <property type="entry name" value="P-loop containing nucleoside triphosphate hydrolases"/>
    <property type="match status" value="1"/>
</dbReference>
<dbReference type="InterPro" id="IPR027417">
    <property type="entry name" value="P-loop_NTPase"/>
</dbReference>
<evidence type="ECO:0000313" key="2">
    <source>
        <dbReference type="EMBL" id="VDR23948.1"/>
    </source>
</evidence>
<accession>A0A3P8JB23</accession>
<dbReference type="InterPro" id="IPR051309">
    <property type="entry name" value="ABCF_ATPase"/>
</dbReference>
<proteinExistence type="predicted"/>
<sequence length="111" mass="12384">MKALLCGAFLSGADYLLLDEPTNHLDGQGREWLYQQLDRWRGGGIIASHDRELLARMPRILELTPTALRSYGGSYADYRQQRDAEQQAARAALEHAATERPPHPGANAKRA</sequence>
<gene>
    <name evidence="2" type="primary">yheS_1</name>
    <name evidence="2" type="ORF">NCTC13098_00220</name>
</gene>
<keyword evidence="2" id="KW-0547">Nucleotide-binding</keyword>
<keyword evidence="2" id="KW-0067">ATP-binding</keyword>
<protein>
    <submittedName>
        <fullName evidence="2">Uncharacterized ABC transporter ATP-binding protein YheS</fullName>
    </submittedName>
</protein>
<feature type="compositionally biased region" description="Basic and acidic residues" evidence="1">
    <location>
        <begin position="92"/>
        <end position="102"/>
    </location>
</feature>